<protein>
    <submittedName>
        <fullName evidence="2">Uncharacterized protein</fullName>
    </submittedName>
</protein>
<name>A0ABR0MML6_GOSAR</name>
<keyword evidence="3" id="KW-1185">Reference proteome</keyword>
<sequence length="245" mass="27337">MCAAESSNGSQKCALSKLSSFLQALLAKATMISLDLDESVNGVEANQKELEGSLESTYEQYLKMIEENEVLYKQNGELTRKLRAAQRNDKLSKEVMAERERNEALDAELKRTAKEHKATVSQIIVEHEVAIASLKQKQAVALKQFNKKTLEILSSLTLELKSNILLHTQVVVGPFNACKVDFDALYEGPIKLNFALVDDNTIATLAEHIEIVERGEREDKITGDLEGRKHALISCKHVLPFSLLE</sequence>
<gene>
    <name evidence="2" type="ORF">PVK06_042950</name>
</gene>
<evidence type="ECO:0000256" key="1">
    <source>
        <dbReference type="SAM" id="Coils"/>
    </source>
</evidence>
<evidence type="ECO:0000313" key="3">
    <source>
        <dbReference type="Proteomes" id="UP001358586"/>
    </source>
</evidence>
<dbReference type="EMBL" id="JARKNE010000012">
    <property type="protein sequence ID" value="KAK5775083.1"/>
    <property type="molecule type" value="Genomic_DNA"/>
</dbReference>
<keyword evidence="1" id="KW-0175">Coiled coil</keyword>
<proteinExistence type="predicted"/>
<dbReference type="Proteomes" id="UP001358586">
    <property type="component" value="Chromosome 12"/>
</dbReference>
<organism evidence="2 3">
    <name type="scientific">Gossypium arboreum</name>
    <name type="common">Tree cotton</name>
    <name type="synonym">Gossypium nanking</name>
    <dbReference type="NCBI Taxonomy" id="29729"/>
    <lineage>
        <taxon>Eukaryota</taxon>
        <taxon>Viridiplantae</taxon>
        <taxon>Streptophyta</taxon>
        <taxon>Embryophyta</taxon>
        <taxon>Tracheophyta</taxon>
        <taxon>Spermatophyta</taxon>
        <taxon>Magnoliopsida</taxon>
        <taxon>eudicotyledons</taxon>
        <taxon>Gunneridae</taxon>
        <taxon>Pentapetalae</taxon>
        <taxon>rosids</taxon>
        <taxon>malvids</taxon>
        <taxon>Malvales</taxon>
        <taxon>Malvaceae</taxon>
        <taxon>Malvoideae</taxon>
        <taxon>Gossypium</taxon>
    </lineage>
</organism>
<evidence type="ECO:0000313" key="2">
    <source>
        <dbReference type="EMBL" id="KAK5775083.1"/>
    </source>
</evidence>
<comment type="caution">
    <text evidence="2">The sequence shown here is derived from an EMBL/GenBank/DDBJ whole genome shotgun (WGS) entry which is preliminary data.</text>
</comment>
<reference evidence="2 3" key="1">
    <citation type="submission" date="2023-03" db="EMBL/GenBank/DDBJ databases">
        <title>WGS of Gossypium arboreum.</title>
        <authorList>
            <person name="Yu D."/>
        </authorList>
    </citation>
    <scope>NUCLEOTIDE SEQUENCE [LARGE SCALE GENOMIC DNA]</scope>
    <source>
        <tissue evidence="2">Leaf</tissue>
    </source>
</reference>
<feature type="coiled-coil region" evidence="1">
    <location>
        <begin position="68"/>
        <end position="115"/>
    </location>
</feature>
<accession>A0ABR0MML6</accession>